<feature type="compositionally biased region" description="Low complexity" evidence="2">
    <location>
        <begin position="527"/>
        <end position="539"/>
    </location>
</feature>
<feature type="region of interest" description="Disordered" evidence="2">
    <location>
        <begin position="509"/>
        <end position="611"/>
    </location>
</feature>
<feature type="binding site" evidence="1">
    <location>
        <position position="302"/>
    </location>
    <ligand>
        <name>S-adenosyl-L-methionine</name>
        <dbReference type="ChEBI" id="CHEBI:59789"/>
    </ligand>
</feature>
<dbReference type="Proteomes" id="UP000424527">
    <property type="component" value="Unassembled WGS sequence"/>
</dbReference>
<name>A0A6G0J8P9_LARCR</name>
<protein>
    <submittedName>
        <fullName evidence="4">Putative methyltransferase NSUN7</fullName>
    </submittedName>
</protein>
<feature type="domain" description="SAM-dependent MTase RsmB/NOP-type" evidence="3">
    <location>
        <begin position="169"/>
        <end position="484"/>
    </location>
</feature>
<dbReference type="GO" id="GO:0008168">
    <property type="term" value="F:methyltransferase activity"/>
    <property type="evidence" value="ECO:0007669"/>
    <property type="project" value="UniProtKB-KW"/>
</dbReference>
<dbReference type="SUPFAM" id="SSF53335">
    <property type="entry name" value="S-adenosyl-L-methionine-dependent methyltransferases"/>
    <property type="match status" value="1"/>
</dbReference>
<feature type="compositionally biased region" description="Basic and acidic residues" evidence="2">
    <location>
        <begin position="542"/>
        <end position="559"/>
    </location>
</feature>
<feature type="region of interest" description="Disordered" evidence="2">
    <location>
        <begin position="14"/>
        <end position="64"/>
    </location>
</feature>
<dbReference type="PANTHER" id="PTHR14663">
    <property type="entry name" value="METHYLTRANSFERASE NSUN7-RELATED"/>
    <property type="match status" value="1"/>
</dbReference>
<feature type="compositionally biased region" description="Basic residues" evidence="2">
    <location>
        <begin position="516"/>
        <end position="526"/>
    </location>
</feature>
<sequence length="746" mass="81907">MSCVAPMRRILNDKVGSGEDVNTSSATEEEILASSHEDQQTDKEPLSFLPPLPHLSSLPSTVPPPSDQAFLQAAAIFQQLRTEKSATKQRLYYGKKKTDTTQTETGDETPQRQAYHLAFNTLKYQELLEDMITDSCFHTSQHISSDLLPLAMVMLFDFQDRKFLWRKRSPEEGEERPQEVRDLESSLQNVDEVCEALQRAGVCEAKSMAELGESTFCRDPLCPDTLVFSQQLSALLCHGSLTTTHVLNTQDRSVCVAVSVLRPLVFERGDVLVAGSFSAMTTAHVAIVAAARSGRVLVCGADHTPSQIEEMKELLTQMDIKNVRVLSEAFLGLNEGDAAVQRLKVILVLPRCSSSALNDPVPAIHSEHGDWDLLSDLSQGSVSKNKIQTMATQQARLLTHSLSFPKVQTVVYCTRSVCPEENEQLVKRVLEKTHTHPKLLPFRINGPIFPDHSQSGDTSADSKFFRLETSQITNGCFIARLSRQADPTKVETVQDVLARAAAKGLLGGIMPEQSKPVKKGKSRKNRAASASSRPSSPSSQERQTERDAATPSEERKGECSEEEKEEDEEEKGGKKKRGPKGRKQKVKRQKTKHHPKGHKKKSTKKKVNHHLSPITAIAHKLSDSTTISTQQTVFGALSPACPAPPAASTSKQVRQNAPRAEKTPKDAAKPERPFKTRGQAVRPKTEGVTRVTQKPADFTLPPISFPSPSSLNSRGDSPLSQRPSRASNSQLTQMSASSSSVSLPAL</sequence>
<evidence type="ECO:0000313" key="4">
    <source>
        <dbReference type="EMBL" id="KAE8300159.1"/>
    </source>
</evidence>
<keyword evidence="1" id="KW-0694">RNA-binding</keyword>
<organism evidence="4 5">
    <name type="scientific">Larimichthys crocea</name>
    <name type="common">Large yellow croaker</name>
    <name type="synonym">Pseudosciaena crocea</name>
    <dbReference type="NCBI Taxonomy" id="215358"/>
    <lineage>
        <taxon>Eukaryota</taxon>
        <taxon>Metazoa</taxon>
        <taxon>Chordata</taxon>
        <taxon>Craniata</taxon>
        <taxon>Vertebrata</taxon>
        <taxon>Euteleostomi</taxon>
        <taxon>Actinopterygii</taxon>
        <taxon>Neopterygii</taxon>
        <taxon>Teleostei</taxon>
        <taxon>Neoteleostei</taxon>
        <taxon>Acanthomorphata</taxon>
        <taxon>Eupercaria</taxon>
        <taxon>Sciaenidae</taxon>
        <taxon>Larimichthys</taxon>
    </lineage>
</organism>
<evidence type="ECO:0000256" key="1">
    <source>
        <dbReference type="PROSITE-ProRule" id="PRU01023"/>
    </source>
</evidence>
<keyword evidence="1 4" id="KW-0808">Transferase</keyword>
<dbReference type="GO" id="GO:0032259">
    <property type="term" value="P:methylation"/>
    <property type="evidence" value="ECO:0007669"/>
    <property type="project" value="UniProtKB-KW"/>
</dbReference>
<feature type="compositionally biased region" description="Low complexity" evidence="2">
    <location>
        <begin position="727"/>
        <end position="746"/>
    </location>
</feature>
<feature type="compositionally biased region" description="Polar residues" evidence="2">
    <location>
        <begin position="711"/>
        <end position="726"/>
    </location>
</feature>
<dbReference type="GO" id="GO:0003723">
    <property type="term" value="F:RNA binding"/>
    <property type="evidence" value="ECO:0007669"/>
    <property type="project" value="UniProtKB-UniRule"/>
</dbReference>
<comment type="similarity">
    <text evidence="1">Belongs to the class I-like SAM-binding methyltransferase superfamily. RsmB/NOP family.</text>
</comment>
<feature type="compositionally biased region" description="Basic and acidic residues" evidence="2">
    <location>
        <begin position="659"/>
        <end position="674"/>
    </location>
</feature>
<dbReference type="PANTHER" id="PTHR14663:SF2">
    <property type="entry name" value="METHYLTRANSFERASE NSUN7-RELATED"/>
    <property type="match status" value="1"/>
</dbReference>
<dbReference type="EMBL" id="REGW02000001">
    <property type="protein sequence ID" value="KAE8300159.1"/>
    <property type="molecule type" value="Genomic_DNA"/>
</dbReference>
<dbReference type="InterPro" id="IPR042620">
    <property type="entry name" value="NSUN7"/>
</dbReference>
<dbReference type="AlphaFoldDB" id="A0A6G0J8P9"/>
<evidence type="ECO:0000256" key="2">
    <source>
        <dbReference type="SAM" id="MobiDB-lite"/>
    </source>
</evidence>
<dbReference type="Gene3D" id="3.40.50.150">
    <property type="entry name" value="Vaccinia Virus protein VP39"/>
    <property type="match status" value="1"/>
</dbReference>
<keyword evidence="1" id="KW-0949">S-adenosyl-L-methionine</keyword>
<proteinExistence type="inferred from homology"/>
<dbReference type="PROSITE" id="PS51686">
    <property type="entry name" value="SAM_MT_RSMB_NOP"/>
    <property type="match status" value="1"/>
</dbReference>
<evidence type="ECO:0000259" key="3">
    <source>
        <dbReference type="PROSITE" id="PS51686"/>
    </source>
</evidence>
<reference evidence="4 5" key="1">
    <citation type="submission" date="2019-07" db="EMBL/GenBank/DDBJ databases">
        <title>Chromosome genome assembly for large yellow croaker.</title>
        <authorList>
            <person name="Xiao S."/>
        </authorList>
    </citation>
    <scope>NUCLEOTIDE SEQUENCE [LARGE SCALE GENOMIC DNA]</scope>
    <source>
        <strain evidence="4">JMULYC20181020</strain>
        <tissue evidence="4">Muscle</tissue>
    </source>
</reference>
<keyword evidence="5" id="KW-1185">Reference proteome</keyword>
<comment type="caution">
    <text evidence="4">The sequence shown here is derived from an EMBL/GenBank/DDBJ whole genome shotgun (WGS) entry which is preliminary data.</text>
</comment>
<dbReference type="InterPro" id="IPR001678">
    <property type="entry name" value="MeTrfase_RsmB-F_NOP2_dom"/>
</dbReference>
<evidence type="ECO:0000313" key="5">
    <source>
        <dbReference type="Proteomes" id="UP000424527"/>
    </source>
</evidence>
<dbReference type="InterPro" id="IPR029063">
    <property type="entry name" value="SAM-dependent_MTases_sf"/>
</dbReference>
<feature type="compositionally biased region" description="Basic residues" evidence="2">
    <location>
        <begin position="573"/>
        <end position="609"/>
    </location>
</feature>
<feature type="compositionally biased region" description="Acidic residues" evidence="2">
    <location>
        <begin position="560"/>
        <end position="570"/>
    </location>
</feature>
<feature type="compositionally biased region" description="Basic and acidic residues" evidence="2">
    <location>
        <begin position="35"/>
        <end position="45"/>
    </location>
</feature>
<accession>A0A6G0J8P9</accession>
<feature type="region of interest" description="Disordered" evidence="2">
    <location>
        <begin position="637"/>
        <end position="746"/>
    </location>
</feature>
<keyword evidence="1 4" id="KW-0489">Methyltransferase</keyword>
<comment type="caution">
    <text evidence="1">Lacks conserved residue(s) required for the propagation of feature annotation.</text>
</comment>
<gene>
    <name evidence="4" type="ORF">D5F01_LYC00295</name>
</gene>